<name>A0A2I0VS22_9ASPA</name>
<organism evidence="2 3">
    <name type="scientific">Dendrobium catenatum</name>
    <dbReference type="NCBI Taxonomy" id="906689"/>
    <lineage>
        <taxon>Eukaryota</taxon>
        <taxon>Viridiplantae</taxon>
        <taxon>Streptophyta</taxon>
        <taxon>Embryophyta</taxon>
        <taxon>Tracheophyta</taxon>
        <taxon>Spermatophyta</taxon>
        <taxon>Magnoliopsida</taxon>
        <taxon>Liliopsida</taxon>
        <taxon>Asparagales</taxon>
        <taxon>Orchidaceae</taxon>
        <taxon>Epidendroideae</taxon>
        <taxon>Malaxideae</taxon>
        <taxon>Dendrobiinae</taxon>
        <taxon>Dendrobium</taxon>
    </lineage>
</organism>
<dbReference type="AlphaFoldDB" id="A0A2I0VS22"/>
<reference evidence="2 3" key="2">
    <citation type="journal article" date="2017" name="Nature">
        <title>The Apostasia genome and the evolution of orchids.</title>
        <authorList>
            <person name="Zhang G.Q."/>
            <person name="Liu K.W."/>
            <person name="Li Z."/>
            <person name="Lohaus R."/>
            <person name="Hsiao Y.Y."/>
            <person name="Niu S.C."/>
            <person name="Wang J.Y."/>
            <person name="Lin Y.C."/>
            <person name="Xu Q."/>
            <person name="Chen L.J."/>
            <person name="Yoshida K."/>
            <person name="Fujiwara S."/>
            <person name="Wang Z.W."/>
            <person name="Zhang Y.Q."/>
            <person name="Mitsuda N."/>
            <person name="Wang M."/>
            <person name="Liu G.H."/>
            <person name="Pecoraro L."/>
            <person name="Huang H.X."/>
            <person name="Xiao X.J."/>
            <person name="Lin M."/>
            <person name="Wu X.Y."/>
            <person name="Wu W.L."/>
            <person name="Chen Y.Y."/>
            <person name="Chang S.B."/>
            <person name="Sakamoto S."/>
            <person name="Ohme-Takagi M."/>
            <person name="Yagi M."/>
            <person name="Zeng S.J."/>
            <person name="Shen C.Y."/>
            <person name="Yeh C.M."/>
            <person name="Luo Y.B."/>
            <person name="Tsai W.C."/>
            <person name="Van de Peer Y."/>
            <person name="Liu Z.J."/>
        </authorList>
    </citation>
    <scope>NUCLEOTIDE SEQUENCE [LARGE SCALE GENOMIC DNA]</scope>
    <source>
        <tissue evidence="2">The whole plant</tissue>
    </source>
</reference>
<reference evidence="2 3" key="1">
    <citation type="journal article" date="2016" name="Sci. Rep.">
        <title>The Dendrobium catenatum Lindl. genome sequence provides insights into polysaccharide synthase, floral development and adaptive evolution.</title>
        <authorList>
            <person name="Zhang G.Q."/>
            <person name="Xu Q."/>
            <person name="Bian C."/>
            <person name="Tsai W.C."/>
            <person name="Yeh C.M."/>
            <person name="Liu K.W."/>
            <person name="Yoshida K."/>
            <person name="Zhang L.S."/>
            <person name="Chang S.B."/>
            <person name="Chen F."/>
            <person name="Shi Y."/>
            <person name="Su Y.Y."/>
            <person name="Zhang Y.Q."/>
            <person name="Chen L.J."/>
            <person name="Yin Y."/>
            <person name="Lin M."/>
            <person name="Huang H."/>
            <person name="Deng H."/>
            <person name="Wang Z.W."/>
            <person name="Zhu S.L."/>
            <person name="Zhao X."/>
            <person name="Deng C."/>
            <person name="Niu S.C."/>
            <person name="Huang J."/>
            <person name="Wang M."/>
            <person name="Liu G.H."/>
            <person name="Yang H.J."/>
            <person name="Xiao X.J."/>
            <person name="Hsiao Y.Y."/>
            <person name="Wu W.L."/>
            <person name="Chen Y.Y."/>
            <person name="Mitsuda N."/>
            <person name="Ohme-Takagi M."/>
            <person name="Luo Y.B."/>
            <person name="Van de Peer Y."/>
            <person name="Liu Z.J."/>
        </authorList>
    </citation>
    <scope>NUCLEOTIDE SEQUENCE [LARGE SCALE GENOMIC DNA]</scope>
    <source>
        <tissue evidence="2">The whole plant</tissue>
    </source>
</reference>
<accession>A0A2I0VS22</accession>
<keyword evidence="1" id="KW-0732">Signal</keyword>
<dbReference type="EMBL" id="KZ503291">
    <property type="protein sequence ID" value="PKU66206.1"/>
    <property type="molecule type" value="Genomic_DNA"/>
</dbReference>
<evidence type="ECO:0008006" key="4">
    <source>
        <dbReference type="Google" id="ProtNLM"/>
    </source>
</evidence>
<evidence type="ECO:0000313" key="2">
    <source>
        <dbReference type="EMBL" id="PKU66206.1"/>
    </source>
</evidence>
<gene>
    <name evidence="2" type="ORF">MA16_Dca009580</name>
</gene>
<proteinExistence type="predicted"/>
<protein>
    <recommendedName>
        <fullName evidence="4">Secreted protein</fullName>
    </recommendedName>
</protein>
<keyword evidence="3" id="KW-1185">Reference proteome</keyword>
<evidence type="ECO:0000313" key="3">
    <source>
        <dbReference type="Proteomes" id="UP000233837"/>
    </source>
</evidence>
<feature type="signal peptide" evidence="1">
    <location>
        <begin position="1"/>
        <end position="19"/>
    </location>
</feature>
<feature type="chain" id="PRO_5014143137" description="Secreted protein" evidence="1">
    <location>
        <begin position="20"/>
        <end position="110"/>
    </location>
</feature>
<evidence type="ECO:0000256" key="1">
    <source>
        <dbReference type="SAM" id="SignalP"/>
    </source>
</evidence>
<sequence>MLEETRAALLLLLIGFALESSLEVGEVGPLTHARFPLYSHHVCAVIVSFNISAAAAAAAVGGVPWRHCGFRADCQAVALLNKAIYVRLAAFFLELNVGDSKLLMINGGGV</sequence>
<dbReference type="Proteomes" id="UP000233837">
    <property type="component" value="Unassembled WGS sequence"/>
</dbReference>